<reference evidence="2 3" key="1">
    <citation type="journal article" date="2023" name="bioRxiv">
        <title>An intranuclear bacterial parasite of deep-sea mussels expresses apoptosis inhibitors acquired from its host.</title>
        <authorList>
            <person name="Gonzalez Porras M.A."/>
            <person name="Assie A."/>
            <person name="Tietjen M."/>
            <person name="Violette M."/>
            <person name="Kleiner M."/>
            <person name="Gruber-Vodicka H."/>
            <person name="Dubilier N."/>
            <person name="Leisch N."/>
        </authorList>
    </citation>
    <scope>NUCLEOTIDE SEQUENCE [LARGE SCALE GENOMIC DNA]</scope>
    <source>
        <strain evidence="2">IAP13</strain>
    </source>
</reference>
<feature type="transmembrane region" description="Helical" evidence="1">
    <location>
        <begin position="249"/>
        <end position="270"/>
    </location>
</feature>
<keyword evidence="1" id="KW-1133">Transmembrane helix</keyword>
<dbReference type="EMBL" id="JASXSV010000035">
    <property type="protein sequence ID" value="MDP0590219.1"/>
    <property type="molecule type" value="Genomic_DNA"/>
</dbReference>
<evidence type="ECO:0000313" key="2">
    <source>
        <dbReference type="EMBL" id="MDP0590219.1"/>
    </source>
</evidence>
<evidence type="ECO:0000256" key="1">
    <source>
        <dbReference type="SAM" id="Phobius"/>
    </source>
</evidence>
<keyword evidence="1" id="KW-0472">Membrane</keyword>
<dbReference type="Proteomes" id="UP001178148">
    <property type="component" value="Unassembled WGS sequence"/>
</dbReference>
<comment type="caution">
    <text evidence="2">The sequence shown here is derived from an EMBL/GenBank/DDBJ whole genome shotgun (WGS) entry which is preliminary data.</text>
</comment>
<accession>A0AA90SUG7</accession>
<evidence type="ECO:0000313" key="3">
    <source>
        <dbReference type="Proteomes" id="UP001178148"/>
    </source>
</evidence>
<gene>
    <name evidence="2" type="ORF">QS748_13940</name>
</gene>
<keyword evidence="1" id="KW-0812">Transmembrane</keyword>
<name>A0AA90SUG7_9GAMM</name>
<proteinExistence type="predicted"/>
<dbReference type="AlphaFoldDB" id="A0AA90SUG7"/>
<keyword evidence="3" id="KW-1185">Reference proteome</keyword>
<sequence length="372" mass="41608">MSINKVVKYYTISVLLAGSFVTSEAYSMNLVDMFMKAMTLAASVATIDCSEPLQSAPDNPSPSSWQAFHEVIRCPNELVELSPRAMQLCGGEKFYHCVGAQEKNTTKYYDGCFNSSKLVLDLDAKRIVYEIWGDNAHSESKRNFSRQFPNFYKEELCSGEGQKFEDGDGSGSSEYGECVCDEVNGYKQMKNHENCSSYDFCFDDSCYRSSNRDRVDCSADNNCLNITGVIYEDDLKSFADGMVNSRRSAFFFLLGNVPIFVVIPSLYYAYKHSSKSDEQDSSKSDEQLETKLEMEMVTIADGKIGCKEKVKFTKDKDGTSEFDIEMIMANNVSGVLGNILTCCNKKGEDNVIKHVKSAEILAIIPNKQPISE</sequence>
<organism evidence="2 3">
    <name type="scientific">Candidatus Endonucleibacter bathymodioli</name>
    <dbReference type="NCBI Taxonomy" id="539814"/>
    <lineage>
        <taxon>Bacteria</taxon>
        <taxon>Pseudomonadati</taxon>
        <taxon>Pseudomonadota</taxon>
        <taxon>Gammaproteobacteria</taxon>
        <taxon>Oceanospirillales</taxon>
        <taxon>Endozoicomonadaceae</taxon>
        <taxon>Candidatus Endonucleibacter</taxon>
    </lineage>
</organism>
<protein>
    <submittedName>
        <fullName evidence="2">Uncharacterized protein</fullName>
    </submittedName>
</protein>